<evidence type="ECO:0000313" key="8">
    <source>
        <dbReference type="Proteomes" id="UP000290527"/>
    </source>
</evidence>
<sequence length="498" mass="56234">MRGTGIVFAGVVISMFFGFLSRILIARNFSIDEYGVYNLALTILSIAITVATLGFPNSLPREIVFYREKDPSKINKLISTALIIVVLSSILLMVFLILETENIVQIFKDGKLSQVLPIIVFTLPFSALTNVLISISQGFGRVREKIYFQNIIYPIIYLLLVISVIFLNLNFSFIFFAYTISQIFTFLILIINMLKMKILCFELSLDLTLGKKLVVFSIPLFFAGILSFVMGWTDTLMLGYYKNSEVVGLYNSASSIARLLTIFLNSISFLYVPLVSSFYIQGKLNEMGRIYQILTKWIFSLTLPLFTLIFLFSKIVIAFFFGGRYLEASRVLEILALGFMFHASTGLNGSNLIIIGKSRLNLAGTSFAALLNIILNFVLIPVYGLEGAAIATTMSYFVLNILMSFWLYKNSKIHPFSWNYVKSLVISFILLGILKSLNLNVDNIWYAVLVSIVFVGVYFLLLLFSKSIDNEDIDLLLTVEKNLGVDLTLLKRILKKFI</sequence>
<dbReference type="PANTHER" id="PTHR30250:SF27">
    <property type="entry name" value="POLYSACCHARIDE BIOSYNTHESIS PROTEIN"/>
    <property type="match status" value="1"/>
</dbReference>
<feature type="transmembrane region" description="Helical" evidence="6">
    <location>
        <begin position="118"/>
        <end position="135"/>
    </location>
</feature>
<feature type="transmembrane region" description="Helical" evidence="6">
    <location>
        <begin position="362"/>
        <end position="383"/>
    </location>
</feature>
<reference evidence="7 8" key="1">
    <citation type="journal article" date="2019" name="Int. J. Syst. Evol. Microbiol.">
        <title>Methanofervidicoccus abyssi gen. nov., sp. nov., a hydrogenotrophic methanogen, isolated from a hydrothermal vent chimney in the Mid-Cayman Spreading Center, the Caribbean Sea.</title>
        <authorList>
            <person name="Sakai S."/>
            <person name="Takaki Y."/>
            <person name="Miyazaki M."/>
            <person name="Ogawara M."/>
            <person name="Yanagawa K."/>
            <person name="Miyazaki J."/>
            <person name="Takai K."/>
        </authorList>
    </citation>
    <scope>NUCLEOTIDE SEQUENCE [LARGE SCALE GENOMIC DNA]</scope>
    <source>
        <strain evidence="7 8">HHB</strain>
    </source>
</reference>
<dbReference type="EMBL" id="BFAX01000004">
    <property type="protein sequence ID" value="GBF36630.1"/>
    <property type="molecule type" value="Genomic_DNA"/>
</dbReference>
<dbReference type="CDD" id="cd13128">
    <property type="entry name" value="MATE_Wzx_like"/>
    <property type="match status" value="1"/>
</dbReference>
<feature type="transmembrane region" description="Helical" evidence="6">
    <location>
        <begin position="253"/>
        <end position="276"/>
    </location>
</feature>
<accession>A0A401HR10</accession>
<feature type="transmembrane region" description="Helical" evidence="6">
    <location>
        <begin position="147"/>
        <end position="167"/>
    </location>
</feature>
<protein>
    <submittedName>
        <fullName evidence="7">Uncharacterized protein</fullName>
    </submittedName>
</protein>
<feature type="transmembrane region" description="Helical" evidence="6">
    <location>
        <begin position="77"/>
        <end position="98"/>
    </location>
</feature>
<feature type="transmembrane region" description="Helical" evidence="6">
    <location>
        <begin position="173"/>
        <end position="192"/>
    </location>
</feature>
<dbReference type="Pfam" id="PF01943">
    <property type="entry name" value="Polysacc_synt"/>
    <property type="match status" value="1"/>
</dbReference>
<evidence type="ECO:0000256" key="3">
    <source>
        <dbReference type="ARBA" id="ARBA00022692"/>
    </source>
</evidence>
<organism evidence="7 8">
    <name type="scientific">Methanofervidicoccus abyssi</name>
    <dbReference type="NCBI Taxonomy" id="2082189"/>
    <lineage>
        <taxon>Archaea</taxon>
        <taxon>Methanobacteriati</taxon>
        <taxon>Methanobacteriota</taxon>
        <taxon>Methanomada group</taxon>
        <taxon>Methanococci</taxon>
        <taxon>Methanococcales</taxon>
        <taxon>Methanofervidicoccus</taxon>
    </lineage>
</organism>
<evidence type="ECO:0000256" key="4">
    <source>
        <dbReference type="ARBA" id="ARBA00022989"/>
    </source>
</evidence>
<evidence type="ECO:0000256" key="6">
    <source>
        <dbReference type="SAM" id="Phobius"/>
    </source>
</evidence>
<dbReference type="PANTHER" id="PTHR30250">
    <property type="entry name" value="PST FAMILY PREDICTED COLANIC ACID TRANSPORTER"/>
    <property type="match status" value="1"/>
</dbReference>
<comment type="caution">
    <text evidence="7">The sequence shown here is derived from an EMBL/GenBank/DDBJ whole genome shotgun (WGS) entry which is preliminary data.</text>
</comment>
<dbReference type="AlphaFoldDB" id="A0A401HR10"/>
<dbReference type="GO" id="GO:0005886">
    <property type="term" value="C:plasma membrane"/>
    <property type="evidence" value="ECO:0007669"/>
    <property type="project" value="UniProtKB-SubCell"/>
</dbReference>
<feature type="transmembrane region" description="Helical" evidence="6">
    <location>
        <begin position="37"/>
        <end position="56"/>
    </location>
</feature>
<evidence type="ECO:0000313" key="7">
    <source>
        <dbReference type="EMBL" id="GBF36630.1"/>
    </source>
</evidence>
<name>A0A401HR10_9EURY</name>
<dbReference type="InterPro" id="IPR002797">
    <property type="entry name" value="Polysacc_synth"/>
</dbReference>
<dbReference type="InterPro" id="IPR050833">
    <property type="entry name" value="Poly_Biosynth_Transport"/>
</dbReference>
<keyword evidence="4 6" id="KW-1133">Transmembrane helix</keyword>
<keyword evidence="3 6" id="KW-0812">Transmembrane</keyword>
<keyword evidence="2" id="KW-1003">Cell membrane</keyword>
<feature type="transmembrane region" description="Helical" evidence="6">
    <location>
        <begin position="444"/>
        <end position="464"/>
    </location>
</feature>
<evidence type="ECO:0000256" key="1">
    <source>
        <dbReference type="ARBA" id="ARBA00004651"/>
    </source>
</evidence>
<feature type="transmembrane region" description="Helical" evidence="6">
    <location>
        <begin position="334"/>
        <end position="355"/>
    </location>
</feature>
<feature type="transmembrane region" description="Helical" evidence="6">
    <location>
        <begin position="297"/>
        <end position="322"/>
    </location>
</feature>
<keyword evidence="5 6" id="KW-0472">Membrane</keyword>
<feature type="transmembrane region" description="Helical" evidence="6">
    <location>
        <begin position="213"/>
        <end position="233"/>
    </location>
</feature>
<comment type="subcellular location">
    <subcellularLocation>
        <location evidence="1">Cell membrane</location>
        <topology evidence="1">Multi-pass membrane protein</topology>
    </subcellularLocation>
</comment>
<keyword evidence="8" id="KW-1185">Reference proteome</keyword>
<feature type="transmembrane region" description="Helical" evidence="6">
    <location>
        <begin position="420"/>
        <end position="438"/>
    </location>
</feature>
<gene>
    <name evidence="7" type="ORF">MHHB_P0860</name>
</gene>
<feature type="transmembrane region" description="Helical" evidence="6">
    <location>
        <begin position="7"/>
        <end position="25"/>
    </location>
</feature>
<evidence type="ECO:0000256" key="5">
    <source>
        <dbReference type="ARBA" id="ARBA00023136"/>
    </source>
</evidence>
<proteinExistence type="predicted"/>
<dbReference type="Proteomes" id="UP000290527">
    <property type="component" value="Unassembled WGS sequence"/>
</dbReference>
<evidence type="ECO:0000256" key="2">
    <source>
        <dbReference type="ARBA" id="ARBA00022475"/>
    </source>
</evidence>
<feature type="transmembrane region" description="Helical" evidence="6">
    <location>
        <begin position="389"/>
        <end position="408"/>
    </location>
</feature>